<gene>
    <name evidence="3" type="ORF">HHX25_02050</name>
</gene>
<keyword evidence="1" id="KW-0732">Signal</keyword>
<dbReference type="Proteomes" id="UP000746690">
    <property type="component" value="Unassembled WGS sequence"/>
</dbReference>
<dbReference type="Pfam" id="PF18962">
    <property type="entry name" value="Por_Secre_tail"/>
    <property type="match status" value="1"/>
</dbReference>
<name>A0ABX1RRU4_9FLAO</name>
<evidence type="ECO:0000259" key="2">
    <source>
        <dbReference type="Pfam" id="PF18962"/>
    </source>
</evidence>
<comment type="caution">
    <text evidence="3">The sequence shown here is derived from an EMBL/GenBank/DDBJ whole genome shotgun (WGS) entry which is preliminary data.</text>
</comment>
<dbReference type="InterPro" id="IPR014867">
    <property type="entry name" value="Spore_coat_CotH_CotH2/3/7"/>
</dbReference>
<dbReference type="InterPro" id="IPR026444">
    <property type="entry name" value="Secre_tail"/>
</dbReference>
<proteinExistence type="predicted"/>
<evidence type="ECO:0000313" key="3">
    <source>
        <dbReference type="EMBL" id="NMH86276.1"/>
    </source>
</evidence>
<accession>A0ABX1RRU4</accession>
<feature type="domain" description="Secretion system C-terminal sorting" evidence="2">
    <location>
        <begin position="497"/>
        <end position="559"/>
    </location>
</feature>
<reference evidence="3 4" key="1">
    <citation type="submission" date="2020-04" db="EMBL/GenBank/DDBJ databases">
        <title>A Flavivirga sp. nov.</title>
        <authorList>
            <person name="Sun X."/>
        </authorList>
    </citation>
    <scope>NUCLEOTIDE SEQUENCE [LARGE SCALE GENOMIC DNA]</scope>
    <source>
        <strain evidence="3 4">Y03</strain>
    </source>
</reference>
<evidence type="ECO:0000256" key="1">
    <source>
        <dbReference type="ARBA" id="ARBA00022729"/>
    </source>
</evidence>
<dbReference type="EMBL" id="JABBHF010000001">
    <property type="protein sequence ID" value="NMH86276.1"/>
    <property type="molecule type" value="Genomic_DNA"/>
</dbReference>
<dbReference type="RefSeq" id="WP_169669557.1">
    <property type="nucleotide sequence ID" value="NZ_JABBHF010000001.1"/>
</dbReference>
<sequence>MKNLFLTLSILLNSILGLSQPLTINISENHFKIDEANSLIVSHIENIETYNNISGFSEVIMSLNQNDYSFNSIPTALEYSNSYLVTGTSTANQYTLYFTQLPIISIESSSTILDEPKTLANFVYADNEQILISKIGIELRGGFSQSFPKKTYDLEFWEDDNGEDTHNVQFGNLRSDDDWILDALYNEPLRLRSYVANKLWLDLHTPNYLEDESKAKSGADVKYVELFLNGGYNGIYNLSEQVDKKQLKLKSFKDEIRGELYKGVSWGGAVNFTRLPTYDNSSRIWGGYEMKYPKDDDITDWDNLYQFTDFVMNSSNTQFIDNIWEEFDFDNYSDYFLFLNLLRATDNTGKNVYLAKYQSDEPYFYVPWDLDGCFGTIWNGNNENITNDILINGLIDRVIVLNPNNSATAISNKWFEYRNNVFDSTSLIEAIETQYEFLLNNKIYEREALVHSNYPFSEQDLLYMLNWLENRLNYLDTYFGNILSVNENNSKENKVSIFPNPIKDKIYIANINYLADKEYKLFNFSGKLINQGNIKENFIPIKNLEKGYYFMVLDNETYKLLVK</sequence>
<organism evidence="3 4">
    <name type="scientific">Flavivirga algicola</name>
    <dbReference type="NCBI Taxonomy" id="2729136"/>
    <lineage>
        <taxon>Bacteria</taxon>
        <taxon>Pseudomonadati</taxon>
        <taxon>Bacteroidota</taxon>
        <taxon>Flavobacteriia</taxon>
        <taxon>Flavobacteriales</taxon>
        <taxon>Flavobacteriaceae</taxon>
        <taxon>Flavivirga</taxon>
    </lineage>
</organism>
<evidence type="ECO:0000313" key="4">
    <source>
        <dbReference type="Proteomes" id="UP000746690"/>
    </source>
</evidence>
<protein>
    <submittedName>
        <fullName evidence="3">T9SS type A sorting domain-containing protein</fullName>
    </submittedName>
</protein>
<keyword evidence="4" id="KW-1185">Reference proteome</keyword>
<dbReference type="Pfam" id="PF08757">
    <property type="entry name" value="CotH"/>
    <property type="match status" value="1"/>
</dbReference>
<dbReference type="NCBIfam" id="TIGR04183">
    <property type="entry name" value="Por_Secre_tail"/>
    <property type="match status" value="1"/>
</dbReference>